<evidence type="ECO:0000313" key="3">
    <source>
        <dbReference type="EMBL" id="KAG5277040.1"/>
    </source>
</evidence>
<accession>A0AAV6GTL6</accession>
<dbReference type="EMBL" id="JADWDJ010000008">
    <property type="protein sequence ID" value="KAG5277040.1"/>
    <property type="molecule type" value="Genomic_DNA"/>
</dbReference>
<proteinExistence type="predicted"/>
<dbReference type="InterPro" id="IPR042319">
    <property type="entry name" value="GINM1"/>
</dbReference>
<keyword evidence="2" id="KW-0472">Membrane</keyword>
<evidence type="ECO:0000313" key="4">
    <source>
        <dbReference type="Proteomes" id="UP000823561"/>
    </source>
</evidence>
<dbReference type="AlphaFoldDB" id="A0AAV6GTL6"/>
<dbReference type="Proteomes" id="UP000823561">
    <property type="component" value="Chromosome 8"/>
</dbReference>
<sequence>MGRTHDPREHALECVEGTQQLRIKMAPQITSVFFLLSLSYLTKGALTQFNSEHILLNVTTAGEHNESTQNLQISLNFTFVANQSYINEIPVASDVTRLPCQALLLDSNNSRTTNASGLYTSCVMRVLVDQLHLRSDGGEDVLVLVLNEEVIELEGKGVQQQDVCEVKLMVNENVESLTQFISIYPMSKNKLFWISRENDIVLTNPPINKKVEDQVVLHTTSHYPFKHAETTQEETAAPGKLPETPLRMDPDLLYDSEEKEAISDYLLPESSLRASMSSYNAMCEWVEQLRERLRRFWAESLPVFFLVMWVVVVGVVGSAVIVRVLDLIFPTCEHPGVFHLNPATLMPEDEKCTLLENIEVELEEEEGEGEGNGAGDQEKQQA</sequence>
<evidence type="ECO:0000256" key="2">
    <source>
        <dbReference type="SAM" id="Phobius"/>
    </source>
</evidence>
<evidence type="ECO:0008006" key="5">
    <source>
        <dbReference type="Google" id="ProtNLM"/>
    </source>
</evidence>
<keyword evidence="2" id="KW-0812">Transmembrane</keyword>
<comment type="caution">
    <text evidence="3">The sequence shown here is derived from an EMBL/GenBank/DDBJ whole genome shotgun (WGS) entry which is preliminary data.</text>
</comment>
<organism evidence="3 4">
    <name type="scientific">Alosa alosa</name>
    <name type="common">allis shad</name>
    <dbReference type="NCBI Taxonomy" id="278164"/>
    <lineage>
        <taxon>Eukaryota</taxon>
        <taxon>Metazoa</taxon>
        <taxon>Chordata</taxon>
        <taxon>Craniata</taxon>
        <taxon>Vertebrata</taxon>
        <taxon>Euteleostomi</taxon>
        <taxon>Actinopterygii</taxon>
        <taxon>Neopterygii</taxon>
        <taxon>Teleostei</taxon>
        <taxon>Clupei</taxon>
        <taxon>Clupeiformes</taxon>
        <taxon>Clupeoidei</taxon>
        <taxon>Clupeidae</taxon>
        <taxon>Alosa</taxon>
    </lineage>
</organism>
<reference evidence="3" key="1">
    <citation type="submission" date="2020-10" db="EMBL/GenBank/DDBJ databases">
        <title>Chromosome-scale genome assembly of the Allis shad, Alosa alosa.</title>
        <authorList>
            <person name="Margot Z."/>
            <person name="Christophe K."/>
            <person name="Cabau C."/>
            <person name="Louis A."/>
            <person name="Berthelot C."/>
            <person name="Parey E."/>
            <person name="Roest Crollius H."/>
            <person name="Montfort J."/>
            <person name="Robinson-Rechavi M."/>
            <person name="Bucao C."/>
            <person name="Bouchez O."/>
            <person name="Gislard M."/>
            <person name="Lluch J."/>
            <person name="Milhes M."/>
            <person name="Lampietro C."/>
            <person name="Lopez Roques C."/>
            <person name="Donnadieu C."/>
            <person name="Braasch I."/>
            <person name="Desvignes T."/>
            <person name="Postlethwait J."/>
            <person name="Bobe J."/>
            <person name="Guiguen Y."/>
        </authorList>
    </citation>
    <scope>NUCLEOTIDE SEQUENCE</scope>
    <source>
        <strain evidence="3">M-15738</strain>
        <tissue evidence="3">Blood</tissue>
    </source>
</reference>
<keyword evidence="4" id="KW-1185">Reference proteome</keyword>
<keyword evidence="2" id="KW-1133">Transmembrane helix</keyword>
<dbReference type="PANTHER" id="PTHR28549:SF1">
    <property type="entry name" value="GLYCOPROTEIN INTEGRAL MEMBRANE PROTEIN 1"/>
    <property type="match status" value="1"/>
</dbReference>
<protein>
    <recommendedName>
        <fullName evidence="5">Glycoprotein integral membrane protein 1</fullName>
    </recommendedName>
</protein>
<name>A0AAV6GTL6_9TELE</name>
<evidence type="ECO:0000256" key="1">
    <source>
        <dbReference type="SAM" id="MobiDB-lite"/>
    </source>
</evidence>
<dbReference type="PANTHER" id="PTHR28549">
    <property type="entry name" value="GLYCOPROTEIN INTEGRAL MEMBRANE PROTEIN 1"/>
    <property type="match status" value="1"/>
</dbReference>
<feature type="region of interest" description="Disordered" evidence="1">
    <location>
        <begin position="363"/>
        <end position="382"/>
    </location>
</feature>
<feature type="transmembrane region" description="Helical" evidence="2">
    <location>
        <begin position="301"/>
        <end position="325"/>
    </location>
</feature>
<gene>
    <name evidence="3" type="ORF">AALO_G00112830</name>
</gene>